<comment type="caution">
    <text evidence="2">The sequence shown here is derived from an EMBL/GenBank/DDBJ whole genome shotgun (WGS) entry which is preliminary data.</text>
</comment>
<accession>A0ABV0Z3S5</accession>
<gene>
    <name evidence="2" type="ORF">AMECASPLE_025435</name>
</gene>
<feature type="compositionally biased region" description="Polar residues" evidence="1">
    <location>
        <begin position="101"/>
        <end position="110"/>
    </location>
</feature>
<evidence type="ECO:0000313" key="3">
    <source>
        <dbReference type="Proteomes" id="UP001469553"/>
    </source>
</evidence>
<dbReference type="EMBL" id="JAHRIP010049531">
    <property type="protein sequence ID" value="MEQ2300437.1"/>
    <property type="molecule type" value="Genomic_DNA"/>
</dbReference>
<reference evidence="2 3" key="1">
    <citation type="submission" date="2021-06" db="EMBL/GenBank/DDBJ databases">
        <authorList>
            <person name="Palmer J.M."/>
        </authorList>
    </citation>
    <scope>NUCLEOTIDE SEQUENCE [LARGE SCALE GENOMIC DNA]</scope>
    <source>
        <strain evidence="2 3">AS_MEX2019</strain>
        <tissue evidence="2">Muscle</tissue>
    </source>
</reference>
<dbReference type="Proteomes" id="UP001469553">
    <property type="component" value="Unassembled WGS sequence"/>
</dbReference>
<keyword evidence="3" id="KW-1185">Reference proteome</keyword>
<name>A0ABV0Z3S5_9TELE</name>
<feature type="region of interest" description="Disordered" evidence="1">
    <location>
        <begin position="58"/>
        <end position="110"/>
    </location>
</feature>
<evidence type="ECO:0000256" key="1">
    <source>
        <dbReference type="SAM" id="MobiDB-lite"/>
    </source>
</evidence>
<protein>
    <submittedName>
        <fullName evidence="2">Uncharacterized protein</fullName>
    </submittedName>
</protein>
<evidence type="ECO:0000313" key="2">
    <source>
        <dbReference type="EMBL" id="MEQ2300437.1"/>
    </source>
</evidence>
<sequence>MTGHFNKAVSCGDYTIHRCGLSCRKQQHFHCLYCTATILRKRDLKVHLSVCNTKHTRTSVQMPNPSAPAHYSNLSPSVQTQISTVSSQEPNPTPPVKDSKLSQSTQIPTPSKRTYCTKLEEVLPLRLNSTRLCAANWDSLVRTCSEKASIVKPLHSPDLGGVYAKENQIKMTAKDHDYGSNIAAAEPKEKKSCW</sequence>
<organism evidence="2 3">
    <name type="scientific">Ameca splendens</name>
    <dbReference type="NCBI Taxonomy" id="208324"/>
    <lineage>
        <taxon>Eukaryota</taxon>
        <taxon>Metazoa</taxon>
        <taxon>Chordata</taxon>
        <taxon>Craniata</taxon>
        <taxon>Vertebrata</taxon>
        <taxon>Euteleostomi</taxon>
        <taxon>Actinopterygii</taxon>
        <taxon>Neopterygii</taxon>
        <taxon>Teleostei</taxon>
        <taxon>Neoteleostei</taxon>
        <taxon>Acanthomorphata</taxon>
        <taxon>Ovalentaria</taxon>
        <taxon>Atherinomorphae</taxon>
        <taxon>Cyprinodontiformes</taxon>
        <taxon>Goodeidae</taxon>
        <taxon>Ameca</taxon>
    </lineage>
</organism>
<proteinExistence type="predicted"/>
<feature type="compositionally biased region" description="Low complexity" evidence="1">
    <location>
        <begin position="75"/>
        <end position="88"/>
    </location>
</feature>